<dbReference type="KEGG" id="tbv:H9L17_06205"/>
<proteinExistence type="predicted"/>
<gene>
    <name evidence="2" type="ORF">H9L17_06205</name>
</gene>
<dbReference type="Proteomes" id="UP000515977">
    <property type="component" value="Chromosome"/>
</dbReference>
<keyword evidence="3" id="KW-1185">Reference proteome</keyword>
<accession>A0A7G9QWJ6</accession>
<organism evidence="2 3">
    <name type="scientific">Thermomonas brevis</name>
    <dbReference type="NCBI Taxonomy" id="215691"/>
    <lineage>
        <taxon>Bacteria</taxon>
        <taxon>Pseudomonadati</taxon>
        <taxon>Pseudomonadota</taxon>
        <taxon>Gammaproteobacteria</taxon>
        <taxon>Lysobacterales</taxon>
        <taxon>Lysobacteraceae</taxon>
        <taxon>Thermomonas</taxon>
    </lineage>
</organism>
<feature type="compositionally biased region" description="Basic residues" evidence="1">
    <location>
        <begin position="7"/>
        <end position="21"/>
    </location>
</feature>
<dbReference type="AlphaFoldDB" id="A0A7G9QWJ6"/>
<evidence type="ECO:0000256" key="1">
    <source>
        <dbReference type="SAM" id="MobiDB-lite"/>
    </source>
</evidence>
<dbReference type="EMBL" id="CP060711">
    <property type="protein sequence ID" value="QNN47721.1"/>
    <property type="molecule type" value="Genomic_DNA"/>
</dbReference>
<evidence type="ECO:0000313" key="3">
    <source>
        <dbReference type="Proteomes" id="UP000515977"/>
    </source>
</evidence>
<sequence length="222" mass="24952">MSDARQHAHAHLHAQTRVRERRQRLAHEAARLMAEGGIRDFQMAKRKAAQRLGIHDDASLPRNREIEDALREYQRLFLGDSQLTELRRRREAALRALEFFAAFEPRLVGPVLDGTADAHSPVALHLHSDDPDAVPRWLDEHGIPAQARSRHLRLDRERDLDAPAWLFGAEGLAFDATVLPLDGLRQAPLSGVDERPMRRASASQLRALLAEDEIAGYEAGTP</sequence>
<evidence type="ECO:0000313" key="2">
    <source>
        <dbReference type="EMBL" id="QNN47721.1"/>
    </source>
</evidence>
<reference evidence="2 3" key="1">
    <citation type="submission" date="2020-08" db="EMBL/GenBank/DDBJ databases">
        <title>Genome sequence of Thermomonas brevis KACC 16975T.</title>
        <authorList>
            <person name="Hyun D.-W."/>
            <person name="Bae J.-W."/>
        </authorList>
    </citation>
    <scope>NUCLEOTIDE SEQUENCE [LARGE SCALE GENOMIC DNA]</scope>
    <source>
        <strain evidence="2 3">KACC 16975</strain>
    </source>
</reference>
<name>A0A7G9QWJ6_9GAMM</name>
<dbReference type="RefSeq" id="WP_187571465.1">
    <property type="nucleotide sequence ID" value="NZ_CP060711.1"/>
</dbReference>
<feature type="region of interest" description="Disordered" evidence="1">
    <location>
        <begin position="1"/>
        <end position="21"/>
    </location>
</feature>
<protein>
    <submittedName>
        <fullName evidence="2">Uncharacterized protein</fullName>
    </submittedName>
</protein>